<gene>
    <name evidence="2" type="ORF">PGTUg99_008856</name>
</gene>
<evidence type="ECO:0000313" key="3">
    <source>
        <dbReference type="Proteomes" id="UP000325313"/>
    </source>
</evidence>
<comment type="caution">
    <text evidence="2">The sequence shown here is derived from an EMBL/GenBank/DDBJ whole genome shotgun (WGS) entry which is preliminary data.</text>
</comment>
<dbReference type="EMBL" id="VDEP01000383">
    <property type="protein sequence ID" value="KAA1091740.1"/>
    <property type="molecule type" value="Genomic_DNA"/>
</dbReference>
<reference evidence="2 3" key="1">
    <citation type="submission" date="2019-05" db="EMBL/GenBank/DDBJ databases">
        <title>Emergence of the Ug99 lineage of the wheat stem rust pathogen through somatic hybridization.</title>
        <authorList>
            <person name="Li F."/>
            <person name="Upadhyaya N.M."/>
            <person name="Sperschneider J."/>
            <person name="Matny O."/>
            <person name="Nguyen-Phuc H."/>
            <person name="Mago R."/>
            <person name="Raley C."/>
            <person name="Miller M.E."/>
            <person name="Silverstein K.A.T."/>
            <person name="Henningsen E."/>
            <person name="Hirsch C.D."/>
            <person name="Visser B."/>
            <person name="Pretorius Z.A."/>
            <person name="Steffenson B.J."/>
            <person name="Schwessinger B."/>
            <person name="Dodds P.N."/>
            <person name="Figueroa M."/>
        </authorList>
    </citation>
    <scope>NUCLEOTIDE SEQUENCE [LARGE SCALE GENOMIC DNA]</scope>
    <source>
        <strain evidence="2 3">Ug99</strain>
    </source>
</reference>
<accession>A0A5B0NUG8</accession>
<feature type="region of interest" description="Disordered" evidence="1">
    <location>
        <begin position="84"/>
        <end position="113"/>
    </location>
</feature>
<protein>
    <submittedName>
        <fullName evidence="2">Uncharacterized protein</fullName>
    </submittedName>
</protein>
<name>A0A5B0NUG8_PUCGR</name>
<dbReference type="AlphaFoldDB" id="A0A5B0NUG8"/>
<proteinExistence type="predicted"/>
<evidence type="ECO:0000256" key="1">
    <source>
        <dbReference type="SAM" id="MobiDB-lite"/>
    </source>
</evidence>
<evidence type="ECO:0000313" key="2">
    <source>
        <dbReference type="EMBL" id="KAA1091740.1"/>
    </source>
</evidence>
<sequence length="134" mass="14983">MMKESIRVETDQALDLLERHEEALEHRSYRKAVRAESKQNLYVDTKSKVIALEQMVGKALGFRATAIHPRVCILLLKNDSAAMKNLGTPPVPSSDAQGQFPSRPSRPRGAPVDDAAARRLRQLIFELDLVLEPP</sequence>
<organism evidence="2 3">
    <name type="scientific">Puccinia graminis f. sp. tritici</name>
    <dbReference type="NCBI Taxonomy" id="56615"/>
    <lineage>
        <taxon>Eukaryota</taxon>
        <taxon>Fungi</taxon>
        <taxon>Dikarya</taxon>
        <taxon>Basidiomycota</taxon>
        <taxon>Pucciniomycotina</taxon>
        <taxon>Pucciniomycetes</taxon>
        <taxon>Pucciniales</taxon>
        <taxon>Pucciniaceae</taxon>
        <taxon>Puccinia</taxon>
    </lineage>
</organism>
<dbReference type="Proteomes" id="UP000325313">
    <property type="component" value="Unassembled WGS sequence"/>
</dbReference>